<dbReference type="Proteomes" id="UP000188268">
    <property type="component" value="Unassembled WGS sequence"/>
</dbReference>
<protein>
    <submittedName>
        <fullName evidence="2">Putative 5' nucleotidase</fullName>
    </submittedName>
</protein>
<proteinExistence type="predicted"/>
<comment type="caution">
    <text evidence="2">The sequence shown here is derived from an EMBL/GenBank/DDBJ whole genome shotgun (WGS) entry which is preliminary data.</text>
</comment>
<reference evidence="2 3" key="1">
    <citation type="submission" date="2013-09" db="EMBL/GenBank/DDBJ databases">
        <title>Corchorus capsularis genome sequencing.</title>
        <authorList>
            <person name="Alam M."/>
            <person name="Haque M.S."/>
            <person name="Islam M.S."/>
            <person name="Emdad E.M."/>
            <person name="Islam M.M."/>
            <person name="Ahmed B."/>
            <person name="Halim A."/>
            <person name="Hossen Q.M.M."/>
            <person name="Hossain M.Z."/>
            <person name="Ahmed R."/>
            <person name="Khan M.M."/>
            <person name="Islam R."/>
            <person name="Rashid M.M."/>
            <person name="Khan S.A."/>
            <person name="Rahman M.S."/>
            <person name="Alam M."/>
        </authorList>
    </citation>
    <scope>NUCLEOTIDE SEQUENCE [LARGE SCALE GENOMIC DNA]</scope>
    <source>
        <strain evidence="3">cv. CVL-1</strain>
        <tissue evidence="2">Whole seedling</tissue>
    </source>
</reference>
<gene>
    <name evidence="2" type="ORF">CCACVL1_28173</name>
</gene>
<feature type="region of interest" description="Disordered" evidence="1">
    <location>
        <begin position="1"/>
        <end position="44"/>
    </location>
</feature>
<evidence type="ECO:0000256" key="1">
    <source>
        <dbReference type="SAM" id="MobiDB-lite"/>
    </source>
</evidence>
<dbReference type="EMBL" id="AWWV01015067">
    <property type="protein sequence ID" value="OMO53968.1"/>
    <property type="molecule type" value="Genomic_DNA"/>
</dbReference>
<feature type="compositionally biased region" description="Basic residues" evidence="1">
    <location>
        <begin position="1"/>
        <end position="11"/>
    </location>
</feature>
<feature type="compositionally biased region" description="Basic and acidic residues" evidence="1">
    <location>
        <begin position="20"/>
        <end position="34"/>
    </location>
</feature>
<name>A0A1R3G796_COCAP</name>
<accession>A0A1R3G796</accession>
<evidence type="ECO:0000313" key="3">
    <source>
        <dbReference type="Proteomes" id="UP000188268"/>
    </source>
</evidence>
<evidence type="ECO:0000313" key="2">
    <source>
        <dbReference type="EMBL" id="OMO53968.1"/>
    </source>
</evidence>
<organism evidence="2 3">
    <name type="scientific">Corchorus capsularis</name>
    <name type="common">Jute</name>
    <dbReference type="NCBI Taxonomy" id="210143"/>
    <lineage>
        <taxon>Eukaryota</taxon>
        <taxon>Viridiplantae</taxon>
        <taxon>Streptophyta</taxon>
        <taxon>Embryophyta</taxon>
        <taxon>Tracheophyta</taxon>
        <taxon>Spermatophyta</taxon>
        <taxon>Magnoliopsida</taxon>
        <taxon>eudicotyledons</taxon>
        <taxon>Gunneridae</taxon>
        <taxon>Pentapetalae</taxon>
        <taxon>rosids</taxon>
        <taxon>malvids</taxon>
        <taxon>Malvales</taxon>
        <taxon>Malvaceae</taxon>
        <taxon>Grewioideae</taxon>
        <taxon>Apeibeae</taxon>
        <taxon>Corchorus</taxon>
    </lineage>
</organism>
<sequence>MMRPNANKRKLNSGSARWKRWGDRDHSEESNSCEKKKKKANPKLGGVAMLCSQISNPTVELSHNSENETLNVELKEDSIW</sequence>
<dbReference type="AlphaFoldDB" id="A0A1R3G796"/>
<keyword evidence="3" id="KW-1185">Reference proteome</keyword>
<dbReference type="Gramene" id="OMO53968">
    <property type="protein sequence ID" value="OMO53968"/>
    <property type="gene ID" value="CCACVL1_28173"/>
</dbReference>